<comment type="caution">
    <text evidence="6">The sequence shown here is derived from an EMBL/GenBank/DDBJ whole genome shotgun (WGS) entry which is preliminary data.</text>
</comment>
<feature type="region of interest" description="Disordered" evidence="5">
    <location>
        <begin position="270"/>
        <end position="297"/>
    </location>
</feature>
<dbReference type="PANTHER" id="PTHR12399">
    <property type="entry name" value="EUKARYOTIC TRANSLATION INITIATION FACTOR 3 SUBUNIT 7"/>
    <property type="match status" value="1"/>
</dbReference>
<dbReference type="AlphaFoldDB" id="A0A0V0QN70"/>
<feature type="compositionally biased region" description="Basic and acidic residues" evidence="5">
    <location>
        <begin position="270"/>
        <end position="279"/>
    </location>
</feature>
<reference evidence="6 7" key="1">
    <citation type="journal article" date="2015" name="Sci. Rep.">
        <title>Genome of the facultative scuticociliatosis pathogen Pseudocohnilembus persalinus provides insight into its virulence through horizontal gene transfer.</title>
        <authorList>
            <person name="Xiong J."/>
            <person name="Wang G."/>
            <person name="Cheng J."/>
            <person name="Tian M."/>
            <person name="Pan X."/>
            <person name="Warren A."/>
            <person name="Jiang C."/>
            <person name="Yuan D."/>
            <person name="Miao W."/>
        </authorList>
    </citation>
    <scope>NUCLEOTIDE SEQUENCE [LARGE SCALE GENOMIC DNA]</scope>
    <source>
        <strain evidence="6">36N120E</strain>
    </source>
</reference>
<keyword evidence="1" id="KW-0963">Cytoplasm</keyword>
<dbReference type="EMBL" id="LDAU01000129">
    <property type="protein sequence ID" value="KRX03607.1"/>
    <property type="molecule type" value="Genomic_DNA"/>
</dbReference>
<dbReference type="GO" id="GO:0005852">
    <property type="term" value="C:eukaryotic translation initiation factor 3 complex"/>
    <property type="evidence" value="ECO:0007669"/>
    <property type="project" value="InterPro"/>
</dbReference>
<feature type="compositionally biased region" description="Acidic residues" evidence="5">
    <location>
        <begin position="610"/>
        <end position="634"/>
    </location>
</feature>
<keyword evidence="7" id="KW-1185">Reference proteome</keyword>
<dbReference type="FunCoup" id="A0A0V0QN70">
    <property type="interactions" value="623"/>
</dbReference>
<evidence type="ECO:0000256" key="2">
    <source>
        <dbReference type="ARBA" id="ARBA00022540"/>
    </source>
</evidence>
<dbReference type="OrthoDB" id="311673at2759"/>
<dbReference type="GO" id="GO:0003723">
    <property type="term" value="F:RNA binding"/>
    <property type="evidence" value="ECO:0007669"/>
    <property type="project" value="UniProtKB-KW"/>
</dbReference>
<evidence type="ECO:0000313" key="6">
    <source>
        <dbReference type="EMBL" id="KRX03607.1"/>
    </source>
</evidence>
<keyword evidence="3" id="KW-0694">RNA-binding</keyword>
<evidence type="ECO:0000313" key="7">
    <source>
        <dbReference type="Proteomes" id="UP000054937"/>
    </source>
</evidence>
<protein>
    <submittedName>
        <fullName evidence="6">Uncharacterized protein</fullName>
    </submittedName>
</protein>
<dbReference type="Proteomes" id="UP000054937">
    <property type="component" value="Unassembled WGS sequence"/>
</dbReference>
<accession>A0A0V0QN70</accession>
<name>A0A0V0QN70_PSEPJ</name>
<dbReference type="Pfam" id="PF05091">
    <property type="entry name" value="eIF-3_zeta"/>
    <property type="match status" value="1"/>
</dbReference>
<dbReference type="InterPro" id="IPR007783">
    <property type="entry name" value="eIF3d"/>
</dbReference>
<keyword evidence="2" id="KW-0396">Initiation factor</keyword>
<evidence type="ECO:0000256" key="1">
    <source>
        <dbReference type="ARBA" id="ARBA00022490"/>
    </source>
</evidence>
<evidence type="ECO:0000256" key="3">
    <source>
        <dbReference type="ARBA" id="ARBA00022884"/>
    </source>
</evidence>
<feature type="region of interest" description="Disordered" evidence="5">
    <location>
        <begin position="602"/>
        <end position="634"/>
    </location>
</feature>
<evidence type="ECO:0000256" key="5">
    <source>
        <dbReference type="SAM" id="MobiDB-lite"/>
    </source>
</evidence>
<sequence>MESDKSSLQTSDFEKLQFLVTDLWGPSSENQIHQFANIPFQPFNRSKINLAPFNSELNSTQKKHVGVQQQQQIQQQQHQQLIKEKQQQLNVTEDGFNQVQVKQSTKQKQPVYQKKNYRQNNKLYNEEQLPNQVKVQVKKVRKRKIKNAFAGYQRTKYVQFKDSVLIKSSFEPLCEIDKSIYEKTKVKEVLLEEIKRTGKLKEFNWTYNNITNKKPTDMPASTYVKQPKIIDSNAQKDQCLLDILQDNVDREEELQKQYEELQEKIANRKNVRQERRKAQNEGQQLSDSEDEKVKDEEPPTIYKNVYITDALLNGLLTLKNSEFPWDIKIYKENNTYFFDKFHEDNISYLDLDTMMENSTQKNILPTDENEVLNICRETTSVRKTLIKNATQKGAEWEYIPEVNEDEEEEEGEEGEEKETPQYIPNCVESVRDENVAFRYVKVTLDDQIQVFVRAKIDAYERASNDKKIPIICKAFTEYNPIKFDWRKKMNLSFGALASELQIFNLCELNKALMQMYLTDAQRIKLAYVSRDLRDINKSDKHSILKVDSYTYEELKHELKIDPQDSWQIIKYLINYLSKMEDGSYLLLKHSYKSSLHVYALPEGYDKPDSSDDELGDEDGEEVGEEGEEDEDEEQ</sequence>
<dbReference type="PANTHER" id="PTHR12399:SF0">
    <property type="entry name" value="EUKARYOTIC TRANSLATION INITIATION FACTOR 3 SUBUNIT D"/>
    <property type="match status" value="1"/>
</dbReference>
<dbReference type="InParanoid" id="A0A0V0QN70"/>
<keyword evidence="4" id="KW-0648">Protein biosynthesis</keyword>
<organism evidence="6 7">
    <name type="scientific">Pseudocohnilembus persalinus</name>
    <name type="common">Ciliate</name>
    <dbReference type="NCBI Taxonomy" id="266149"/>
    <lineage>
        <taxon>Eukaryota</taxon>
        <taxon>Sar</taxon>
        <taxon>Alveolata</taxon>
        <taxon>Ciliophora</taxon>
        <taxon>Intramacronucleata</taxon>
        <taxon>Oligohymenophorea</taxon>
        <taxon>Scuticociliatia</taxon>
        <taxon>Philasterida</taxon>
        <taxon>Pseudocohnilembidae</taxon>
        <taxon>Pseudocohnilembus</taxon>
    </lineage>
</organism>
<proteinExistence type="predicted"/>
<evidence type="ECO:0000256" key="4">
    <source>
        <dbReference type="ARBA" id="ARBA00022917"/>
    </source>
</evidence>
<dbReference type="GO" id="GO:0003743">
    <property type="term" value="F:translation initiation factor activity"/>
    <property type="evidence" value="ECO:0007669"/>
    <property type="project" value="UniProtKB-KW"/>
</dbReference>
<gene>
    <name evidence="6" type="ORF">PPERSA_04159</name>
</gene>